<dbReference type="Proteomes" id="UP000192393">
    <property type="component" value="Unassembled WGS sequence"/>
</dbReference>
<name>A0A1W2C073_9FLAO</name>
<evidence type="ECO:0000256" key="1">
    <source>
        <dbReference type="SAM" id="SignalP"/>
    </source>
</evidence>
<dbReference type="InterPro" id="IPR029058">
    <property type="entry name" value="AB_hydrolase_fold"/>
</dbReference>
<feature type="signal peptide" evidence="1">
    <location>
        <begin position="1"/>
        <end position="19"/>
    </location>
</feature>
<dbReference type="EMBL" id="FWXS01000008">
    <property type="protein sequence ID" value="SMC78476.1"/>
    <property type="molecule type" value="Genomic_DNA"/>
</dbReference>
<dbReference type="Pfam" id="PF06028">
    <property type="entry name" value="DUF915"/>
    <property type="match status" value="1"/>
</dbReference>
<reference evidence="2 3" key="1">
    <citation type="submission" date="2017-04" db="EMBL/GenBank/DDBJ databases">
        <authorList>
            <person name="Afonso C.L."/>
            <person name="Miller P.J."/>
            <person name="Scott M.A."/>
            <person name="Spackman E."/>
            <person name="Goraichik I."/>
            <person name="Dimitrov K.M."/>
            <person name="Suarez D.L."/>
            <person name="Swayne D.E."/>
        </authorList>
    </citation>
    <scope>NUCLEOTIDE SEQUENCE [LARGE SCALE GENOMIC DNA]</scope>
    <source>
        <strain evidence="2 3">CGMCC 1.12708</strain>
    </source>
</reference>
<accession>A0A1W2C073</accession>
<dbReference type="Gene3D" id="3.40.50.1820">
    <property type="entry name" value="alpha/beta hydrolase"/>
    <property type="match status" value="1"/>
</dbReference>
<sequence>MKYRIIIALLFVFSFKASAQKTEKIQLQNSEDYYLKIIPKNKPTAILFLFHGGGEIPEDVLKQIELPKLASKNNFLVILPHFSNDTTKMIEEVNYTNKIAIQLMKEYNIEKNKIVLGGFSGGGMLSITFAERAVRDQNTSFIPKAIFAIDVPLDFEQMYQRSEREIKRNFSEIGVSEAKFILNDLIQNFGGSPSEFPKEYEKYSMFTYRKEDGGNAKYLLNIPIRIYTEPGIEWQLEQRHRDLYDLNCTNISAMINLLQLKGHKNAELITTFNKGKRLNGLKHPHSWNIMDSKDTMSWILKQFE</sequence>
<gene>
    <name evidence="2" type="ORF">SAMN06296427_10825</name>
</gene>
<feature type="chain" id="PRO_5012190467" description="Alpha/beta hydrolase" evidence="1">
    <location>
        <begin position="20"/>
        <end position="304"/>
    </location>
</feature>
<organism evidence="2 3">
    <name type="scientific">Moheibacter sediminis</name>
    <dbReference type="NCBI Taxonomy" id="1434700"/>
    <lineage>
        <taxon>Bacteria</taxon>
        <taxon>Pseudomonadati</taxon>
        <taxon>Bacteroidota</taxon>
        <taxon>Flavobacteriia</taxon>
        <taxon>Flavobacteriales</taxon>
        <taxon>Weeksellaceae</taxon>
        <taxon>Moheibacter</taxon>
    </lineage>
</organism>
<dbReference type="AlphaFoldDB" id="A0A1W2C073"/>
<dbReference type="SUPFAM" id="SSF53474">
    <property type="entry name" value="alpha/beta-Hydrolases"/>
    <property type="match status" value="1"/>
</dbReference>
<dbReference type="OrthoDB" id="1095982at2"/>
<evidence type="ECO:0008006" key="4">
    <source>
        <dbReference type="Google" id="ProtNLM"/>
    </source>
</evidence>
<protein>
    <recommendedName>
        <fullName evidence="4">Alpha/beta hydrolase</fullName>
    </recommendedName>
</protein>
<dbReference type="InterPro" id="IPR010315">
    <property type="entry name" value="DUF915_hydro-like"/>
</dbReference>
<keyword evidence="3" id="KW-1185">Reference proteome</keyword>
<dbReference type="STRING" id="1434700.SAMN06296427_10825"/>
<evidence type="ECO:0000313" key="2">
    <source>
        <dbReference type="EMBL" id="SMC78476.1"/>
    </source>
</evidence>
<evidence type="ECO:0000313" key="3">
    <source>
        <dbReference type="Proteomes" id="UP000192393"/>
    </source>
</evidence>
<keyword evidence="1" id="KW-0732">Signal</keyword>
<proteinExistence type="predicted"/>
<dbReference type="RefSeq" id="WP_084017908.1">
    <property type="nucleotide sequence ID" value="NZ_FWXS01000008.1"/>
</dbReference>